<name>A0A554X1W2_9BURK</name>
<dbReference type="STRING" id="307486.GCA_000807215_00274"/>
<dbReference type="Proteomes" id="UP000317763">
    <property type="component" value="Unassembled WGS sequence"/>
</dbReference>
<dbReference type="OrthoDB" id="5796578at2"/>
<sequence>MTEPSPTPAHTPSLAADIARLAGVMAAEHYPNGERAALRRWAPGQPVPLAFYRLWLRHLGRDLPPESQTEAWMAIAWGLATAGPDSHDPQRPWGQALAESRYAEGRLERLLSAPEELRLDLYTSAVRFLAAKGERFDWQDAALFLLTTAPAKREGLHRRIASRYYRHLPQD</sequence>
<evidence type="ECO:0000313" key="2">
    <source>
        <dbReference type="Proteomes" id="UP000317763"/>
    </source>
</evidence>
<dbReference type="Pfam" id="PF09485">
    <property type="entry name" value="CRISPR_Cse2"/>
    <property type="match status" value="1"/>
</dbReference>
<dbReference type="AlphaFoldDB" id="A0A554X1W2"/>
<dbReference type="InterPro" id="IPR038287">
    <property type="entry name" value="Cse2_sf"/>
</dbReference>
<dbReference type="EMBL" id="VJOM01000029">
    <property type="protein sequence ID" value="TSE29830.1"/>
    <property type="molecule type" value="Genomic_DNA"/>
</dbReference>
<dbReference type="RefSeq" id="WP_043698606.1">
    <property type="nucleotide sequence ID" value="NZ_CP083911.1"/>
</dbReference>
<comment type="caution">
    <text evidence="1">The sequence shown here is derived from an EMBL/GenBank/DDBJ whole genome shotgun (WGS) entry which is preliminary data.</text>
</comment>
<keyword evidence="2" id="KW-1185">Reference proteome</keyword>
<organism evidence="1 2">
    <name type="scientific">Tepidimonas taiwanensis</name>
    <dbReference type="NCBI Taxonomy" id="307486"/>
    <lineage>
        <taxon>Bacteria</taxon>
        <taxon>Pseudomonadati</taxon>
        <taxon>Pseudomonadota</taxon>
        <taxon>Betaproteobacteria</taxon>
        <taxon>Burkholderiales</taxon>
        <taxon>Tepidimonas</taxon>
    </lineage>
</organism>
<dbReference type="NCBIfam" id="TIGR02548">
    <property type="entry name" value="casB_cse2"/>
    <property type="match status" value="1"/>
</dbReference>
<protein>
    <submittedName>
        <fullName evidence="1">CRISPR type I protein CasB/Cse2</fullName>
    </submittedName>
</protein>
<gene>
    <name evidence="1" type="ORF">Ttaiw_02163</name>
</gene>
<accession>A0A554X1W2</accession>
<dbReference type="InterPro" id="IPR013382">
    <property type="entry name" value="CRISPR-assoc_prot_Cse2"/>
</dbReference>
<evidence type="ECO:0000313" key="1">
    <source>
        <dbReference type="EMBL" id="TSE29830.1"/>
    </source>
</evidence>
<reference evidence="1 2" key="1">
    <citation type="submission" date="2019-07" db="EMBL/GenBank/DDBJ databases">
        <title>Tepidimonas taiwanensis I1-1 draft genome.</title>
        <authorList>
            <person name="Da Costa M.S."/>
            <person name="Froufe H.J.C."/>
            <person name="Egas C."/>
            <person name="Albuquerque L."/>
        </authorList>
    </citation>
    <scope>NUCLEOTIDE SEQUENCE [LARGE SCALE GENOMIC DNA]</scope>
    <source>
        <strain evidence="1 2">I1-1</strain>
    </source>
</reference>
<dbReference type="Gene3D" id="1.10.520.40">
    <property type="entry name" value="CRISPR-associated protein Cse2"/>
    <property type="match status" value="1"/>
</dbReference>
<proteinExistence type="predicted"/>